<dbReference type="Pfam" id="PF00574">
    <property type="entry name" value="CLP_protease"/>
    <property type="match status" value="1"/>
</dbReference>
<dbReference type="InterPro" id="IPR029045">
    <property type="entry name" value="ClpP/crotonase-like_dom_sf"/>
</dbReference>
<dbReference type="GO" id="GO:0051117">
    <property type="term" value="F:ATPase binding"/>
    <property type="evidence" value="ECO:0007669"/>
    <property type="project" value="TreeGrafter"/>
</dbReference>
<reference evidence="2" key="1">
    <citation type="journal article" date="2014" name="Front. Microbiol.">
        <title>High frequency of phylogenetically diverse reductive dehalogenase-homologous genes in deep subseafloor sedimentary metagenomes.</title>
        <authorList>
            <person name="Kawai M."/>
            <person name="Futagami T."/>
            <person name="Toyoda A."/>
            <person name="Takaki Y."/>
            <person name="Nishi S."/>
            <person name="Hori S."/>
            <person name="Arai W."/>
            <person name="Tsubouchi T."/>
            <person name="Morono Y."/>
            <person name="Uchiyama I."/>
            <person name="Ito T."/>
            <person name="Fujiyama A."/>
            <person name="Inagaki F."/>
            <person name="Takami H."/>
        </authorList>
    </citation>
    <scope>NUCLEOTIDE SEQUENCE</scope>
    <source>
        <strain evidence="2">Expedition CK06-06</strain>
    </source>
</reference>
<comment type="caution">
    <text evidence="2">The sequence shown here is derived from an EMBL/GenBank/DDBJ whole genome shotgun (WGS) entry which is preliminary data.</text>
</comment>
<proteinExistence type="inferred from homology"/>
<gene>
    <name evidence="2" type="ORF">S03H2_34049</name>
</gene>
<sequence>MIKKCLLVGGVIIFVATLNAWAKLPVIAPERWVEVSGEITQESAHTIVKSLLDLDAKTDPSPIGIRISSPGGSLFAVLAVCDVIKNLKHEVITVGIGQIVSGGVLILSSGTKRYLSKHSMVMLHPPSLAIRDWEPSFSEFQEFSQTLTKIESQMYSVLAENTGKTAAEIKEEFQKEKWFTAEEAIANGLADELLESVR</sequence>
<organism evidence="2">
    <name type="scientific">marine sediment metagenome</name>
    <dbReference type="NCBI Taxonomy" id="412755"/>
    <lineage>
        <taxon>unclassified sequences</taxon>
        <taxon>metagenomes</taxon>
        <taxon>ecological metagenomes</taxon>
    </lineage>
</organism>
<protein>
    <recommendedName>
        <fullName evidence="3">Endopeptidase Clp</fullName>
    </recommendedName>
</protein>
<evidence type="ECO:0008006" key="3">
    <source>
        <dbReference type="Google" id="ProtNLM"/>
    </source>
</evidence>
<dbReference type="SUPFAM" id="SSF52096">
    <property type="entry name" value="ClpP/crotonase"/>
    <property type="match status" value="1"/>
</dbReference>
<dbReference type="GO" id="GO:0004252">
    <property type="term" value="F:serine-type endopeptidase activity"/>
    <property type="evidence" value="ECO:0007669"/>
    <property type="project" value="InterPro"/>
</dbReference>
<dbReference type="GO" id="GO:0006515">
    <property type="term" value="P:protein quality control for misfolded or incompletely synthesized proteins"/>
    <property type="evidence" value="ECO:0007669"/>
    <property type="project" value="TreeGrafter"/>
</dbReference>
<dbReference type="GO" id="GO:0009368">
    <property type="term" value="C:endopeptidase Clp complex"/>
    <property type="evidence" value="ECO:0007669"/>
    <property type="project" value="TreeGrafter"/>
</dbReference>
<evidence type="ECO:0000256" key="1">
    <source>
        <dbReference type="ARBA" id="ARBA00007039"/>
    </source>
</evidence>
<dbReference type="Gene3D" id="3.90.226.10">
    <property type="entry name" value="2-enoyl-CoA Hydratase, Chain A, domain 1"/>
    <property type="match status" value="1"/>
</dbReference>
<dbReference type="PANTHER" id="PTHR10381:SF11">
    <property type="entry name" value="ATP-DEPENDENT CLP PROTEASE PROTEOLYTIC SUBUNIT, MITOCHONDRIAL"/>
    <property type="match status" value="1"/>
</dbReference>
<dbReference type="PANTHER" id="PTHR10381">
    <property type="entry name" value="ATP-DEPENDENT CLP PROTEASE PROTEOLYTIC SUBUNIT"/>
    <property type="match status" value="1"/>
</dbReference>
<dbReference type="EMBL" id="BARU01020760">
    <property type="protein sequence ID" value="GAH52734.1"/>
    <property type="molecule type" value="Genomic_DNA"/>
</dbReference>
<dbReference type="InterPro" id="IPR023562">
    <property type="entry name" value="ClpP/TepA"/>
</dbReference>
<evidence type="ECO:0000313" key="2">
    <source>
        <dbReference type="EMBL" id="GAH52734.1"/>
    </source>
</evidence>
<dbReference type="PRINTS" id="PR00127">
    <property type="entry name" value="CLPPROTEASEP"/>
</dbReference>
<accession>X1HFX7</accession>
<comment type="similarity">
    <text evidence="1">Belongs to the peptidase S14 family.</text>
</comment>
<dbReference type="GO" id="GO:0004176">
    <property type="term" value="F:ATP-dependent peptidase activity"/>
    <property type="evidence" value="ECO:0007669"/>
    <property type="project" value="InterPro"/>
</dbReference>
<dbReference type="CDD" id="cd07017">
    <property type="entry name" value="S14_ClpP_2"/>
    <property type="match status" value="1"/>
</dbReference>
<name>X1HFX7_9ZZZZ</name>
<dbReference type="AlphaFoldDB" id="X1HFX7"/>
<dbReference type="InterPro" id="IPR001907">
    <property type="entry name" value="ClpP"/>
</dbReference>